<evidence type="ECO:0000313" key="3">
    <source>
        <dbReference type="WBParaSite" id="maker-unitig_35594-snap-gene-0.1-mRNA-1"/>
    </source>
</evidence>
<dbReference type="AlphaFoldDB" id="A0A1I8FIN9"/>
<dbReference type="WBParaSite" id="maker-unitig_35594-snap-gene-0.1-mRNA-1">
    <property type="protein sequence ID" value="maker-unitig_35594-snap-gene-0.1-mRNA-1"/>
    <property type="gene ID" value="maker-unitig_35594-snap-gene-0.1"/>
</dbReference>
<evidence type="ECO:0000256" key="1">
    <source>
        <dbReference type="SAM" id="MobiDB-lite"/>
    </source>
</evidence>
<accession>A0A1I8FIN9</accession>
<organism evidence="2 3">
    <name type="scientific">Macrostomum lignano</name>
    <dbReference type="NCBI Taxonomy" id="282301"/>
    <lineage>
        <taxon>Eukaryota</taxon>
        <taxon>Metazoa</taxon>
        <taxon>Spiralia</taxon>
        <taxon>Lophotrochozoa</taxon>
        <taxon>Platyhelminthes</taxon>
        <taxon>Rhabditophora</taxon>
        <taxon>Macrostomorpha</taxon>
        <taxon>Macrostomida</taxon>
        <taxon>Macrostomidae</taxon>
        <taxon>Macrostomum</taxon>
    </lineage>
</organism>
<protein>
    <submittedName>
        <fullName evidence="3">ANF_receptor domain-containing protein</fullName>
    </submittedName>
</protein>
<proteinExistence type="predicted"/>
<dbReference type="Proteomes" id="UP000095280">
    <property type="component" value="Unplaced"/>
</dbReference>
<evidence type="ECO:0000313" key="2">
    <source>
        <dbReference type="Proteomes" id="UP000095280"/>
    </source>
</evidence>
<feature type="region of interest" description="Disordered" evidence="1">
    <location>
        <begin position="40"/>
        <end position="88"/>
    </location>
</feature>
<feature type="compositionally biased region" description="Low complexity" evidence="1">
    <location>
        <begin position="61"/>
        <end position="76"/>
    </location>
</feature>
<keyword evidence="2" id="KW-1185">Reference proteome</keyword>
<reference evidence="3" key="1">
    <citation type="submission" date="2016-11" db="UniProtKB">
        <authorList>
            <consortium name="WormBaseParasite"/>
        </authorList>
    </citation>
    <scope>IDENTIFICATION</scope>
</reference>
<name>A0A1I8FIN9_9PLAT</name>
<sequence length="184" mass="20007">MTRQWSARGLRFVGPRCSSHGLVTLSVRFPIKRILRHTKDLHRISTRTSTGPPPDLHRTSTRTSTGPPPDSTGLSTGPPPDLTGLHRTSTGPHMGLCVTPLLLAILPLACPLAKELRIGLLLPSRASASGSYSNGVVQQIEAFNRSSDGTSVQILGLHSPMDYALRKRIKTQSFRLDVQAELPY</sequence>